<evidence type="ECO:0008006" key="11">
    <source>
        <dbReference type="Google" id="ProtNLM"/>
    </source>
</evidence>
<evidence type="ECO:0000256" key="2">
    <source>
        <dbReference type="ARBA" id="ARBA00006228"/>
    </source>
</evidence>
<keyword evidence="4 8" id="KW-0812">Transmembrane</keyword>
<evidence type="ECO:0000256" key="3">
    <source>
        <dbReference type="ARBA" id="ARBA00022475"/>
    </source>
</evidence>
<feature type="transmembrane region" description="Helical" evidence="8">
    <location>
        <begin position="89"/>
        <end position="115"/>
    </location>
</feature>
<dbReference type="PANTHER" id="PTHR34584">
    <property type="entry name" value="NA(+)/H(+) ANTIPORTER SUBUNIT E1"/>
    <property type="match status" value="1"/>
</dbReference>
<evidence type="ECO:0000256" key="1">
    <source>
        <dbReference type="ARBA" id="ARBA00004651"/>
    </source>
</evidence>
<comment type="similarity">
    <text evidence="2">Belongs to the CPA3 antiporters (TC 2.A.63) subunit E family.</text>
</comment>
<feature type="transmembrane region" description="Helical" evidence="8">
    <location>
        <begin position="58"/>
        <end position="77"/>
    </location>
</feature>
<gene>
    <name evidence="9" type="ORF">GCM10022239_26620</name>
</gene>
<feature type="transmembrane region" description="Helical" evidence="8">
    <location>
        <begin position="35"/>
        <end position="52"/>
    </location>
</feature>
<reference evidence="10" key="1">
    <citation type="journal article" date="2019" name="Int. J. Syst. Evol. Microbiol.">
        <title>The Global Catalogue of Microorganisms (GCM) 10K type strain sequencing project: providing services to taxonomists for standard genome sequencing and annotation.</title>
        <authorList>
            <consortium name="The Broad Institute Genomics Platform"/>
            <consortium name="The Broad Institute Genome Sequencing Center for Infectious Disease"/>
            <person name="Wu L."/>
            <person name="Ma J."/>
        </authorList>
    </citation>
    <scope>NUCLEOTIDE SEQUENCE [LARGE SCALE GENOMIC DNA]</scope>
    <source>
        <strain evidence="10">JCM 16949</strain>
    </source>
</reference>
<proteinExistence type="inferred from homology"/>
<comment type="caution">
    <text evidence="9">The sequence shown here is derived from an EMBL/GenBank/DDBJ whole genome shotgun (WGS) entry which is preliminary data.</text>
</comment>
<keyword evidence="3" id="KW-1003">Cell membrane</keyword>
<keyword evidence="5 8" id="KW-1133">Transmembrane helix</keyword>
<keyword evidence="6 8" id="KW-0472">Membrane</keyword>
<keyword evidence="10" id="KW-1185">Reference proteome</keyword>
<protein>
    <recommendedName>
        <fullName evidence="11">Na+/H+ antiporter subunit E</fullName>
    </recommendedName>
</protein>
<evidence type="ECO:0000256" key="8">
    <source>
        <dbReference type="SAM" id="Phobius"/>
    </source>
</evidence>
<organism evidence="9 10">
    <name type="scientific">Leifsonella bigeumensis</name>
    <dbReference type="NCBI Taxonomy" id="433643"/>
    <lineage>
        <taxon>Bacteria</taxon>
        <taxon>Bacillati</taxon>
        <taxon>Actinomycetota</taxon>
        <taxon>Actinomycetes</taxon>
        <taxon>Micrococcales</taxon>
        <taxon>Microbacteriaceae</taxon>
        <taxon>Leifsonella</taxon>
    </lineage>
</organism>
<sequence length="214" mass="23841">MPKKTVPEKTALEKTAPGEKDNELGADSREVRQRLWQQLPLLVALVVLWMVLWGQFTWLSLATGIVVAIVVTRVFYLPAIELSGRVNPWYVLVFLAHFFLDVAIASFQVAFQALWPKPIPHSSVIGIQLRTRSDLVMTLDAIAMSLVPGSLVVEADRERSVLYLHTFATETQEDVEAMRRKVLVVEARIVRAIGSKADLERIRAADPANRGAGS</sequence>
<evidence type="ECO:0000256" key="7">
    <source>
        <dbReference type="SAM" id="MobiDB-lite"/>
    </source>
</evidence>
<evidence type="ECO:0000256" key="4">
    <source>
        <dbReference type="ARBA" id="ARBA00022692"/>
    </source>
</evidence>
<dbReference type="Pfam" id="PF01899">
    <property type="entry name" value="MNHE"/>
    <property type="match status" value="1"/>
</dbReference>
<accession>A0ABP7FZC9</accession>
<dbReference type="NCBIfam" id="NF006521">
    <property type="entry name" value="PRK08965.1-5"/>
    <property type="match status" value="1"/>
</dbReference>
<dbReference type="EMBL" id="BAABAE010000005">
    <property type="protein sequence ID" value="GAA3749979.1"/>
    <property type="molecule type" value="Genomic_DNA"/>
</dbReference>
<evidence type="ECO:0000256" key="6">
    <source>
        <dbReference type="ARBA" id="ARBA00023136"/>
    </source>
</evidence>
<evidence type="ECO:0000313" key="10">
    <source>
        <dbReference type="Proteomes" id="UP001501004"/>
    </source>
</evidence>
<dbReference type="InterPro" id="IPR002758">
    <property type="entry name" value="Cation_antiport_E"/>
</dbReference>
<evidence type="ECO:0000256" key="5">
    <source>
        <dbReference type="ARBA" id="ARBA00022989"/>
    </source>
</evidence>
<dbReference type="PANTHER" id="PTHR34584:SF1">
    <property type="entry name" value="NA(+)_H(+) ANTIPORTER SUBUNIT E1"/>
    <property type="match status" value="1"/>
</dbReference>
<feature type="region of interest" description="Disordered" evidence="7">
    <location>
        <begin position="1"/>
        <end position="23"/>
    </location>
</feature>
<comment type="subcellular location">
    <subcellularLocation>
        <location evidence="1">Cell membrane</location>
        <topology evidence="1">Multi-pass membrane protein</topology>
    </subcellularLocation>
</comment>
<dbReference type="Proteomes" id="UP001501004">
    <property type="component" value="Unassembled WGS sequence"/>
</dbReference>
<name>A0ABP7FZC9_9MICO</name>
<evidence type="ECO:0000313" key="9">
    <source>
        <dbReference type="EMBL" id="GAA3749979.1"/>
    </source>
</evidence>